<name>A0ABM9B0Y1_9BACT</name>
<evidence type="ECO:0000313" key="3">
    <source>
        <dbReference type="Proteomes" id="UP000837803"/>
    </source>
</evidence>
<dbReference type="InterPro" id="IPR012338">
    <property type="entry name" value="Beta-lactam/transpept-like"/>
</dbReference>
<keyword evidence="3" id="KW-1185">Reference proteome</keyword>
<evidence type="ECO:0000259" key="1">
    <source>
        <dbReference type="Pfam" id="PF00144"/>
    </source>
</evidence>
<dbReference type="EMBL" id="CAKLPZ010000002">
    <property type="protein sequence ID" value="CAH1000805.1"/>
    <property type="molecule type" value="Genomic_DNA"/>
</dbReference>
<sequence>MSPAGHQHTFDDRCARLRERVDRCLHSFDIPGISLTCFDGDRTCSIHAGYREAGTTDRITDQTIFAAASLGKPILAYIFLRCLEQGMVALDVPLVEYGDYPEVRHLPGHERVTARMVLSHQSGLPNSQSHEPLRLFQPPTSGFRYSGEGYLWLQFILQGLLDAPLDEIAQQWVFTPLGMQRSSFVWQTDEDYALPHDRLMNAQPKQQYHRASAANSLSTTSTDYARFLQEIIAPRHLSKALAREMVQPQVEVARVGLRRHRVGWGLGFGWQSAGKQGEESWHWGNLGGERSYLIFSPTEARGLVYFANSANGLLCTRQFSDIFLGTPQPGYTWYGFNWRGRYKRWRARLGG</sequence>
<organism evidence="2 3">
    <name type="scientific">Neolewinella maritima</name>
    <dbReference type="NCBI Taxonomy" id="1383882"/>
    <lineage>
        <taxon>Bacteria</taxon>
        <taxon>Pseudomonadati</taxon>
        <taxon>Bacteroidota</taxon>
        <taxon>Saprospiria</taxon>
        <taxon>Saprospirales</taxon>
        <taxon>Lewinellaceae</taxon>
        <taxon>Neolewinella</taxon>
    </lineage>
</organism>
<proteinExistence type="predicted"/>
<reference evidence="2" key="1">
    <citation type="submission" date="2021-12" db="EMBL/GenBank/DDBJ databases">
        <authorList>
            <person name="Rodrigo-Torres L."/>
            <person name="Arahal R. D."/>
            <person name="Lucena T."/>
        </authorList>
    </citation>
    <scope>NUCLEOTIDE SEQUENCE</scope>
    <source>
        <strain evidence="2">CECT 8419</strain>
    </source>
</reference>
<dbReference type="Pfam" id="PF00144">
    <property type="entry name" value="Beta-lactamase"/>
    <property type="match status" value="1"/>
</dbReference>
<evidence type="ECO:0000313" key="2">
    <source>
        <dbReference type="EMBL" id="CAH1000805.1"/>
    </source>
</evidence>
<gene>
    <name evidence="2" type="ORF">LEM8419_01893</name>
</gene>
<dbReference type="Gene3D" id="3.40.710.10">
    <property type="entry name" value="DD-peptidase/beta-lactamase superfamily"/>
    <property type="match status" value="1"/>
</dbReference>
<dbReference type="InterPro" id="IPR050789">
    <property type="entry name" value="Diverse_Enzym_Activities"/>
</dbReference>
<dbReference type="RefSeq" id="WP_238750807.1">
    <property type="nucleotide sequence ID" value="NZ_CAKLPZ010000002.1"/>
</dbReference>
<accession>A0ABM9B0Y1</accession>
<dbReference type="SUPFAM" id="SSF56601">
    <property type="entry name" value="beta-lactamase/transpeptidase-like"/>
    <property type="match status" value="1"/>
</dbReference>
<dbReference type="PANTHER" id="PTHR43283">
    <property type="entry name" value="BETA-LACTAMASE-RELATED"/>
    <property type="match status" value="1"/>
</dbReference>
<dbReference type="Proteomes" id="UP000837803">
    <property type="component" value="Unassembled WGS sequence"/>
</dbReference>
<dbReference type="PANTHER" id="PTHR43283:SF18">
    <property type="match status" value="1"/>
</dbReference>
<protein>
    <recommendedName>
        <fullName evidence="1">Beta-lactamase-related domain-containing protein</fullName>
    </recommendedName>
</protein>
<comment type="caution">
    <text evidence="2">The sequence shown here is derived from an EMBL/GenBank/DDBJ whole genome shotgun (WGS) entry which is preliminary data.</text>
</comment>
<feature type="domain" description="Beta-lactamase-related" evidence="1">
    <location>
        <begin position="19"/>
        <end position="311"/>
    </location>
</feature>
<dbReference type="InterPro" id="IPR001466">
    <property type="entry name" value="Beta-lactam-related"/>
</dbReference>